<reference evidence="2" key="2">
    <citation type="journal article" date="2015" name="Fish Shellfish Immunol.">
        <title>Early steps in the European eel (Anguilla anguilla)-Vibrio vulnificus interaction in the gills: Role of the RtxA13 toxin.</title>
        <authorList>
            <person name="Callol A."/>
            <person name="Pajuelo D."/>
            <person name="Ebbesson L."/>
            <person name="Teles M."/>
            <person name="MacKenzie S."/>
            <person name="Amaro C."/>
        </authorList>
    </citation>
    <scope>NUCLEOTIDE SEQUENCE</scope>
</reference>
<accession>A0A0E9U360</accession>
<reference evidence="2" key="1">
    <citation type="submission" date="2014-11" db="EMBL/GenBank/DDBJ databases">
        <authorList>
            <person name="Amaro Gonzalez C."/>
        </authorList>
    </citation>
    <scope>NUCLEOTIDE SEQUENCE</scope>
</reference>
<organism evidence="2">
    <name type="scientific">Anguilla anguilla</name>
    <name type="common">European freshwater eel</name>
    <name type="synonym">Muraena anguilla</name>
    <dbReference type="NCBI Taxonomy" id="7936"/>
    <lineage>
        <taxon>Eukaryota</taxon>
        <taxon>Metazoa</taxon>
        <taxon>Chordata</taxon>
        <taxon>Craniata</taxon>
        <taxon>Vertebrata</taxon>
        <taxon>Euteleostomi</taxon>
        <taxon>Actinopterygii</taxon>
        <taxon>Neopterygii</taxon>
        <taxon>Teleostei</taxon>
        <taxon>Anguilliformes</taxon>
        <taxon>Anguillidae</taxon>
        <taxon>Anguilla</taxon>
    </lineage>
</organism>
<dbReference type="AlphaFoldDB" id="A0A0E9U360"/>
<feature type="region of interest" description="Disordered" evidence="1">
    <location>
        <begin position="16"/>
        <end position="36"/>
    </location>
</feature>
<protein>
    <submittedName>
        <fullName evidence="2">Uncharacterized protein</fullName>
    </submittedName>
</protein>
<sequence length="36" mass="4216">MSVLELKMETLDVSKNRSPFTKKNSRTDMNQCNQKI</sequence>
<dbReference type="EMBL" id="GBXM01048385">
    <property type="protein sequence ID" value="JAH60192.1"/>
    <property type="molecule type" value="Transcribed_RNA"/>
</dbReference>
<proteinExistence type="predicted"/>
<name>A0A0E9U360_ANGAN</name>
<evidence type="ECO:0000313" key="2">
    <source>
        <dbReference type="EMBL" id="JAH60192.1"/>
    </source>
</evidence>
<evidence type="ECO:0000256" key="1">
    <source>
        <dbReference type="SAM" id="MobiDB-lite"/>
    </source>
</evidence>